<dbReference type="Proteomes" id="UP000030754">
    <property type="component" value="Unassembled WGS sequence"/>
</dbReference>
<feature type="non-terminal residue" evidence="2">
    <location>
        <position position="1"/>
    </location>
</feature>
<sequence>KCSKQQQQHTQSGTLMRQQKCPAASLDKVSGLSIWERAGTAAATAAAVDGSSSTELQNGEAEESEPMEKLLDCPAAAAARVLQQLLRRLLQPVKSAKDAQDALAALTDLLTLRGLDDLN</sequence>
<organism evidence="2 3">
    <name type="scientific">Eimeria necatrix</name>
    <dbReference type="NCBI Taxonomy" id="51315"/>
    <lineage>
        <taxon>Eukaryota</taxon>
        <taxon>Sar</taxon>
        <taxon>Alveolata</taxon>
        <taxon>Apicomplexa</taxon>
        <taxon>Conoidasida</taxon>
        <taxon>Coccidia</taxon>
        <taxon>Eucoccidiorida</taxon>
        <taxon>Eimeriorina</taxon>
        <taxon>Eimeriidae</taxon>
        <taxon>Eimeria</taxon>
    </lineage>
</organism>
<reference evidence="2" key="1">
    <citation type="submission" date="2013-10" db="EMBL/GenBank/DDBJ databases">
        <title>Genomic analysis of the causative agents of coccidiosis in chickens.</title>
        <authorList>
            <person name="Reid A.J."/>
            <person name="Blake D."/>
            <person name="Billington K."/>
            <person name="Browne H."/>
            <person name="Dunn M."/>
            <person name="Hung S."/>
            <person name="Kawahara F."/>
            <person name="Miranda-Saavedra D."/>
            <person name="Mourier T."/>
            <person name="Nagra H."/>
            <person name="Otto T.D."/>
            <person name="Rawlings N."/>
            <person name="Sanchez A."/>
            <person name="Sanders M."/>
            <person name="Subramaniam C."/>
            <person name="Tay Y."/>
            <person name="Dear P."/>
            <person name="Doerig C."/>
            <person name="Gruber A."/>
            <person name="Parkinson J."/>
            <person name="Shirley M."/>
            <person name="Wan K.L."/>
            <person name="Berriman M."/>
            <person name="Tomley F."/>
            <person name="Pain A."/>
        </authorList>
    </citation>
    <scope>NUCLEOTIDE SEQUENCE [LARGE SCALE GENOMIC DNA]</scope>
    <source>
        <strain evidence="2">Houghton</strain>
    </source>
</reference>
<evidence type="ECO:0000256" key="1">
    <source>
        <dbReference type="SAM" id="MobiDB-lite"/>
    </source>
</evidence>
<feature type="region of interest" description="Disordered" evidence="1">
    <location>
        <begin position="1"/>
        <end position="20"/>
    </location>
</feature>
<reference evidence="2" key="2">
    <citation type="submission" date="2013-10" db="EMBL/GenBank/DDBJ databases">
        <authorList>
            <person name="Aslett M."/>
        </authorList>
    </citation>
    <scope>NUCLEOTIDE SEQUENCE [LARGE SCALE GENOMIC DNA]</scope>
    <source>
        <strain evidence="2">Houghton</strain>
    </source>
</reference>
<dbReference type="RefSeq" id="XP_013436875.1">
    <property type="nucleotide sequence ID" value="XM_013581421.1"/>
</dbReference>
<feature type="compositionally biased region" description="Polar residues" evidence="1">
    <location>
        <begin position="1"/>
        <end position="17"/>
    </location>
</feature>
<gene>
    <name evidence="2" type="ORF">ENH_00051890</name>
</gene>
<protein>
    <submittedName>
        <fullName evidence="2">Uncharacterized protein</fullName>
    </submittedName>
</protein>
<dbReference type="EMBL" id="HG725539">
    <property type="protein sequence ID" value="CDJ68408.1"/>
    <property type="molecule type" value="Genomic_DNA"/>
</dbReference>
<name>U6MZB9_9EIME</name>
<dbReference type="AlphaFoldDB" id="U6MZB9"/>
<evidence type="ECO:0000313" key="2">
    <source>
        <dbReference type="EMBL" id="CDJ68408.1"/>
    </source>
</evidence>
<feature type="region of interest" description="Disordered" evidence="1">
    <location>
        <begin position="46"/>
        <end position="65"/>
    </location>
</feature>
<evidence type="ECO:0000313" key="3">
    <source>
        <dbReference type="Proteomes" id="UP000030754"/>
    </source>
</evidence>
<keyword evidence="3" id="KW-1185">Reference proteome</keyword>
<accession>U6MZB9</accession>
<dbReference type="GeneID" id="25475336"/>
<proteinExistence type="predicted"/>
<dbReference type="VEuPathDB" id="ToxoDB:ENH_00051890"/>